<name>A0ABR0KBW7_9EURO</name>
<feature type="compositionally biased region" description="Polar residues" evidence="1">
    <location>
        <begin position="45"/>
        <end position="54"/>
    </location>
</feature>
<feature type="region of interest" description="Disordered" evidence="1">
    <location>
        <begin position="289"/>
        <end position="464"/>
    </location>
</feature>
<comment type="caution">
    <text evidence="3">The sequence shown here is derived from an EMBL/GenBank/DDBJ whole genome shotgun (WGS) entry which is preliminary data.</text>
</comment>
<evidence type="ECO:0000313" key="4">
    <source>
        <dbReference type="Proteomes" id="UP001345013"/>
    </source>
</evidence>
<proteinExistence type="predicted"/>
<evidence type="ECO:0000256" key="1">
    <source>
        <dbReference type="SAM" id="MobiDB-lite"/>
    </source>
</evidence>
<dbReference type="PANTHER" id="PTHR47349:SF1">
    <property type="entry name" value="AER328WP"/>
    <property type="match status" value="1"/>
</dbReference>
<evidence type="ECO:0000313" key="3">
    <source>
        <dbReference type="EMBL" id="KAK5092678.1"/>
    </source>
</evidence>
<dbReference type="PANTHER" id="PTHR47349">
    <property type="entry name" value="CHROMOSOME 8, WHOLE GENOME SHOTGUN SEQUENCE"/>
    <property type="match status" value="1"/>
</dbReference>
<feature type="compositionally biased region" description="Polar residues" evidence="1">
    <location>
        <begin position="203"/>
        <end position="225"/>
    </location>
</feature>
<gene>
    <name evidence="3" type="ORF">LTR24_005014</name>
</gene>
<feature type="compositionally biased region" description="Basic and acidic residues" evidence="1">
    <location>
        <begin position="376"/>
        <end position="391"/>
    </location>
</feature>
<accession>A0ABR0KBW7</accession>
<evidence type="ECO:0000259" key="2">
    <source>
        <dbReference type="Pfam" id="PF26147"/>
    </source>
</evidence>
<dbReference type="InterPro" id="IPR058934">
    <property type="entry name" value="YMC020W-like"/>
</dbReference>
<feature type="compositionally biased region" description="Basic and acidic residues" evidence="1">
    <location>
        <begin position="350"/>
        <end position="368"/>
    </location>
</feature>
<feature type="compositionally biased region" description="Low complexity" evidence="1">
    <location>
        <begin position="254"/>
        <end position="266"/>
    </location>
</feature>
<organism evidence="3 4">
    <name type="scientific">Lithohypha guttulata</name>
    <dbReference type="NCBI Taxonomy" id="1690604"/>
    <lineage>
        <taxon>Eukaryota</taxon>
        <taxon>Fungi</taxon>
        <taxon>Dikarya</taxon>
        <taxon>Ascomycota</taxon>
        <taxon>Pezizomycotina</taxon>
        <taxon>Eurotiomycetes</taxon>
        <taxon>Chaetothyriomycetidae</taxon>
        <taxon>Chaetothyriales</taxon>
        <taxon>Trichomeriaceae</taxon>
        <taxon>Lithohypha</taxon>
    </lineage>
</organism>
<keyword evidence="4" id="KW-1185">Reference proteome</keyword>
<feature type="region of interest" description="Disordered" evidence="1">
    <location>
        <begin position="1"/>
        <end position="268"/>
    </location>
</feature>
<feature type="compositionally biased region" description="Low complexity" evidence="1">
    <location>
        <begin position="14"/>
        <end position="38"/>
    </location>
</feature>
<dbReference type="EMBL" id="JAVRRG010000054">
    <property type="protein sequence ID" value="KAK5092678.1"/>
    <property type="molecule type" value="Genomic_DNA"/>
</dbReference>
<protein>
    <recommendedName>
        <fullName evidence="2">YMC020W-like alpha/beta hydrolase domain-containing protein</fullName>
    </recommendedName>
</protein>
<feature type="domain" description="YMC020W-like alpha/beta hydrolase" evidence="2">
    <location>
        <begin position="471"/>
        <end position="822"/>
    </location>
</feature>
<dbReference type="Proteomes" id="UP001345013">
    <property type="component" value="Unassembled WGS sequence"/>
</dbReference>
<dbReference type="InterPro" id="IPR058933">
    <property type="entry name" value="YMC020W-like_ab_hydrolase"/>
</dbReference>
<feature type="compositionally biased region" description="Polar residues" evidence="1">
    <location>
        <begin position="94"/>
        <end position="115"/>
    </location>
</feature>
<feature type="compositionally biased region" description="Polar residues" evidence="1">
    <location>
        <begin position="233"/>
        <end position="252"/>
    </location>
</feature>
<reference evidence="3 4" key="1">
    <citation type="submission" date="2023-08" db="EMBL/GenBank/DDBJ databases">
        <title>Black Yeasts Isolated from many extreme environments.</title>
        <authorList>
            <person name="Coleine C."/>
            <person name="Stajich J.E."/>
            <person name="Selbmann L."/>
        </authorList>
    </citation>
    <scope>NUCLEOTIDE SEQUENCE [LARGE SCALE GENOMIC DNA]</scope>
    <source>
        <strain evidence="3 4">CCFEE 5885</strain>
    </source>
</reference>
<sequence length="863" mass="92926">MAPTERTYKRQKLSPSTDPQSPASPSSSQPSTSPTSSSIPPPQDGSANWSSWYSRTWPRKAKAAPITQVARESISSASNSALATASLVKDKVTSMPSTQTRKSSLALTLGKNTPSKALPVGATTTTDHAMPERKNTQDEAAAVPLPVDDSVPGRETVGAPSKQTDTQEGDPVKAITDDGETSKPIETVQISTGPQSWIGWLAGSNTRQTKAPSTIQSQEGAQESGSIEPAPDQTPQASTAASTQDSKGQSTVDEPAIQPEEQAPPISALQRRSWLPIWNNALAAQSAPTIASPTEVNQTMANGSAVSEDPNTKDKRPGGLRPQLDNPTDPSIPLAQPQPANRSSAWVFWSRDKPAETRSLKDAPREGEVAIANTESESRPRRASIDLKAESRTAAVISDASSKAPSAMDAKGGKSKGKESQASRLLEAESAARTTKVESKGATATAIAPAEVTSRTASPAPPKKTYEHLLLPSLRQTLKIPEDPSLFQQLARLFYPSKEPDLKHLDLVKDPPRIKNALAIGVHGYFPAPLIQSVLGRPTGTSMKFADMAAKAIRRYTKARDYECQVKTAALEGEGKIAERIDLLWKLLLNWIEEIRKADFVVIACHSQGVPVAIMLVAKLIHFGCIASTARVSICAMAGVSMGPFPEYKSRWISGSASELFEFSNPASKVSVDYFAALDDVLRFGVRLTYVGSIDDQLVSLESSMFAPISHPHIYRAVSIDSRIHAPSFVSHLVAFVLKLRNLGVQDHGLIKELSAPLAGSLYGGEGHSRLYEDDAIYDLAVSFALETTSMPGVPLTKRDMASSGSNPYILPFAMRGILEEDFVKSDLQDEANLLLEQFDEWKPTTKALKDVKFRLEGIRSKL</sequence>
<dbReference type="Pfam" id="PF26147">
    <property type="entry name" value="AB_HYDROLASE_YMC0-YMC35"/>
    <property type="match status" value="1"/>
</dbReference>
<feature type="compositionally biased region" description="Polar residues" evidence="1">
    <location>
        <begin position="289"/>
        <end position="305"/>
    </location>
</feature>
<feature type="compositionally biased region" description="Low complexity" evidence="1">
    <location>
        <begin position="70"/>
        <end position="86"/>
    </location>
</feature>